<dbReference type="EMBL" id="JAHUTI010009848">
    <property type="protein sequence ID" value="MED6234565.1"/>
    <property type="molecule type" value="Genomic_DNA"/>
</dbReference>
<reference evidence="1 2" key="1">
    <citation type="submission" date="2021-07" db="EMBL/GenBank/DDBJ databases">
        <authorList>
            <person name="Palmer J.M."/>
        </authorList>
    </citation>
    <scope>NUCLEOTIDE SEQUENCE [LARGE SCALE GENOMIC DNA]</scope>
    <source>
        <strain evidence="1 2">AT_MEX2019</strain>
        <tissue evidence="1">Muscle</tissue>
    </source>
</reference>
<sequence length="72" mass="8068">MPNVETDSSKKAMKDERRHLALQILEASDTCSMTRLAVQRVLPTRPHFRHLKLQTGSSVTTVTDGSMPCAWT</sequence>
<keyword evidence="2" id="KW-1185">Reference proteome</keyword>
<accession>A0ABU7AAE4</accession>
<protein>
    <submittedName>
        <fullName evidence="1">Uncharacterized protein</fullName>
    </submittedName>
</protein>
<organism evidence="1 2">
    <name type="scientific">Ataeniobius toweri</name>
    <dbReference type="NCBI Taxonomy" id="208326"/>
    <lineage>
        <taxon>Eukaryota</taxon>
        <taxon>Metazoa</taxon>
        <taxon>Chordata</taxon>
        <taxon>Craniata</taxon>
        <taxon>Vertebrata</taxon>
        <taxon>Euteleostomi</taxon>
        <taxon>Actinopterygii</taxon>
        <taxon>Neopterygii</taxon>
        <taxon>Teleostei</taxon>
        <taxon>Neoteleostei</taxon>
        <taxon>Acanthomorphata</taxon>
        <taxon>Ovalentaria</taxon>
        <taxon>Atherinomorphae</taxon>
        <taxon>Cyprinodontiformes</taxon>
        <taxon>Goodeidae</taxon>
        <taxon>Ataeniobius</taxon>
    </lineage>
</organism>
<proteinExistence type="predicted"/>
<name>A0ABU7AAE4_9TELE</name>
<dbReference type="Proteomes" id="UP001345963">
    <property type="component" value="Unassembled WGS sequence"/>
</dbReference>
<evidence type="ECO:0000313" key="2">
    <source>
        <dbReference type="Proteomes" id="UP001345963"/>
    </source>
</evidence>
<evidence type="ECO:0000313" key="1">
    <source>
        <dbReference type="EMBL" id="MED6234565.1"/>
    </source>
</evidence>
<gene>
    <name evidence="1" type="ORF">ATANTOWER_002180</name>
</gene>
<comment type="caution">
    <text evidence="1">The sequence shown here is derived from an EMBL/GenBank/DDBJ whole genome shotgun (WGS) entry which is preliminary data.</text>
</comment>